<feature type="compositionally biased region" description="Pro residues" evidence="1">
    <location>
        <begin position="1"/>
        <end position="12"/>
    </location>
</feature>
<reference evidence="2" key="1">
    <citation type="submission" date="2023-10" db="EMBL/GenBank/DDBJ databases">
        <authorList>
            <person name="Chen Y."/>
            <person name="Shah S."/>
            <person name="Dougan E. K."/>
            <person name="Thang M."/>
            <person name="Chan C."/>
        </authorList>
    </citation>
    <scope>NUCLEOTIDE SEQUENCE [LARGE SCALE GENOMIC DNA]</scope>
</reference>
<dbReference type="InterPro" id="IPR036339">
    <property type="entry name" value="PUB-like_dom_sf"/>
</dbReference>
<feature type="region of interest" description="Disordered" evidence="1">
    <location>
        <begin position="277"/>
        <end position="302"/>
    </location>
</feature>
<accession>A0ABN9TKY9</accession>
<feature type="region of interest" description="Disordered" evidence="1">
    <location>
        <begin position="1"/>
        <end position="100"/>
    </location>
</feature>
<feature type="compositionally biased region" description="Low complexity" evidence="1">
    <location>
        <begin position="162"/>
        <end position="179"/>
    </location>
</feature>
<dbReference type="EMBL" id="CAUYUJ010014838">
    <property type="protein sequence ID" value="CAK0846655.1"/>
    <property type="molecule type" value="Genomic_DNA"/>
</dbReference>
<keyword evidence="3" id="KW-1185">Reference proteome</keyword>
<feature type="compositionally biased region" description="Basic residues" evidence="1">
    <location>
        <begin position="54"/>
        <end position="64"/>
    </location>
</feature>
<feature type="non-terminal residue" evidence="2">
    <location>
        <position position="1"/>
    </location>
</feature>
<sequence>GNRAPLPAPKPWRPSAASACRRSSVPPPTGAGGRSGHSARAAPGRARQATLAARRGHPRHRRPPPGHVPRPAAGHGPGGAVRPVPGGPARLARGPRRPRCGVAAGDVVGGGAGDASSDHELWAGRHRGVRCVLRGLRAGWARRRPRAPGPLRGRGPERRGPRPGAGRVPGRAAGPAGPGSLHACATTLASILARIAESPDEARVRRLRRANARFEAQVARHACGLGLLRLAGFEEATEDGEPVVALYGDPWADGGGFGKVQESPCRVSSRISACSLPSSGPPLAARAPPRRAAPGGAARAAAPRRAWRLEARYL</sequence>
<feature type="non-terminal residue" evidence="2">
    <location>
        <position position="314"/>
    </location>
</feature>
<feature type="compositionally biased region" description="Low complexity" evidence="1">
    <location>
        <begin position="36"/>
        <end position="47"/>
    </location>
</feature>
<dbReference type="CDD" id="cd09212">
    <property type="entry name" value="PUB"/>
    <property type="match status" value="1"/>
</dbReference>
<evidence type="ECO:0000256" key="1">
    <source>
        <dbReference type="SAM" id="MobiDB-lite"/>
    </source>
</evidence>
<evidence type="ECO:0008006" key="4">
    <source>
        <dbReference type="Google" id="ProtNLM"/>
    </source>
</evidence>
<name>A0ABN9TKY9_9DINO</name>
<feature type="compositionally biased region" description="Low complexity" evidence="1">
    <location>
        <begin position="69"/>
        <end position="92"/>
    </location>
</feature>
<feature type="compositionally biased region" description="Low complexity" evidence="1">
    <location>
        <begin position="13"/>
        <end position="24"/>
    </location>
</feature>
<dbReference type="Gene3D" id="1.20.58.2190">
    <property type="match status" value="1"/>
</dbReference>
<proteinExistence type="predicted"/>
<evidence type="ECO:0000313" key="2">
    <source>
        <dbReference type="EMBL" id="CAK0846655.1"/>
    </source>
</evidence>
<organism evidence="2 3">
    <name type="scientific">Prorocentrum cordatum</name>
    <dbReference type="NCBI Taxonomy" id="2364126"/>
    <lineage>
        <taxon>Eukaryota</taxon>
        <taxon>Sar</taxon>
        <taxon>Alveolata</taxon>
        <taxon>Dinophyceae</taxon>
        <taxon>Prorocentrales</taxon>
        <taxon>Prorocentraceae</taxon>
        <taxon>Prorocentrum</taxon>
    </lineage>
</organism>
<dbReference type="SUPFAM" id="SSF143503">
    <property type="entry name" value="PUG domain-like"/>
    <property type="match status" value="1"/>
</dbReference>
<protein>
    <recommendedName>
        <fullName evidence="4">PUB domain-containing protein</fullName>
    </recommendedName>
</protein>
<evidence type="ECO:0000313" key="3">
    <source>
        <dbReference type="Proteomes" id="UP001189429"/>
    </source>
</evidence>
<feature type="region of interest" description="Disordered" evidence="1">
    <location>
        <begin position="143"/>
        <end position="179"/>
    </location>
</feature>
<comment type="caution">
    <text evidence="2">The sequence shown here is derived from an EMBL/GenBank/DDBJ whole genome shotgun (WGS) entry which is preliminary data.</text>
</comment>
<dbReference type="Proteomes" id="UP001189429">
    <property type="component" value="Unassembled WGS sequence"/>
</dbReference>
<gene>
    <name evidence="2" type="ORF">PCOR1329_LOCUS40109</name>
</gene>